<dbReference type="GO" id="GO:0022625">
    <property type="term" value="C:cytosolic large ribosomal subunit"/>
    <property type="evidence" value="ECO:0007669"/>
    <property type="project" value="TreeGrafter"/>
</dbReference>
<dbReference type="InterPro" id="IPR023563">
    <property type="entry name" value="Ribosomal_uL13_CS"/>
</dbReference>
<dbReference type="EMBL" id="AJFE02069615">
    <property type="status" value="NOT_ANNOTATED_CDS"/>
    <property type="molecule type" value="Genomic_DNA"/>
</dbReference>
<feature type="region of interest" description="Disordered" evidence="5">
    <location>
        <begin position="75"/>
        <end position="108"/>
    </location>
</feature>
<protein>
    <recommendedName>
        <fullName evidence="8">60S ribosomal protein L13a</fullName>
    </recommendedName>
</protein>
<comment type="similarity">
    <text evidence="1 4">Belongs to the universal ribosomal protein uL13 family.</text>
</comment>
<keyword evidence="2 4" id="KW-0689">Ribosomal protein</keyword>
<keyword evidence="3 4" id="KW-0687">Ribonucleoprotein</keyword>
<dbReference type="STRING" id="9597.ENSPPAP00000000817"/>
<dbReference type="SUPFAM" id="SSF52161">
    <property type="entry name" value="Ribosomal protein L13"/>
    <property type="match status" value="1"/>
</dbReference>
<feature type="compositionally biased region" description="Basic and acidic residues" evidence="5">
    <location>
        <begin position="91"/>
        <end position="108"/>
    </location>
</feature>
<dbReference type="InterPro" id="IPR036899">
    <property type="entry name" value="Ribosomal_uL13_sf"/>
</dbReference>
<evidence type="ECO:0000256" key="2">
    <source>
        <dbReference type="ARBA" id="ARBA00022980"/>
    </source>
</evidence>
<evidence type="ECO:0000313" key="6">
    <source>
        <dbReference type="Ensembl" id="ENSPPAP00000000817.1"/>
    </source>
</evidence>
<dbReference type="PANTHER" id="PTHR11545">
    <property type="entry name" value="RIBOSOMAL PROTEIN L13"/>
    <property type="match status" value="1"/>
</dbReference>
<evidence type="ECO:0000256" key="4">
    <source>
        <dbReference type="RuleBase" id="RU003877"/>
    </source>
</evidence>
<evidence type="ECO:0000256" key="5">
    <source>
        <dbReference type="SAM" id="MobiDB-lite"/>
    </source>
</evidence>
<dbReference type="GeneTree" id="ENSGT00390000010799"/>
<name>A0A2R8Z7I9_PANPA</name>
<evidence type="ECO:0000313" key="7">
    <source>
        <dbReference type="Proteomes" id="UP000240080"/>
    </source>
</evidence>
<reference evidence="6" key="2">
    <citation type="submission" date="2025-08" db="UniProtKB">
        <authorList>
            <consortium name="Ensembl"/>
        </authorList>
    </citation>
    <scope>IDENTIFICATION</scope>
</reference>
<dbReference type="GO" id="GO:0003729">
    <property type="term" value="F:mRNA binding"/>
    <property type="evidence" value="ECO:0007669"/>
    <property type="project" value="TreeGrafter"/>
</dbReference>
<accession>A0A2R8Z7I9</accession>
<dbReference type="FunFam" id="3.90.1180.10:FF:000015">
    <property type="entry name" value="60S ribosomal protein L13a isoform X2"/>
    <property type="match status" value="1"/>
</dbReference>
<dbReference type="Gene3D" id="3.90.1180.10">
    <property type="entry name" value="Ribosomal protein L13"/>
    <property type="match status" value="1"/>
</dbReference>
<reference evidence="6 7" key="1">
    <citation type="journal article" date="2012" name="Nature">
        <title>The bonobo genome compared with the chimpanzee and human genomes.</title>
        <authorList>
            <person name="Prufer K."/>
            <person name="Munch K."/>
            <person name="Hellmann I."/>
            <person name="Akagi K."/>
            <person name="Miller J.R."/>
            <person name="Walenz B."/>
            <person name="Koren S."/>
            <person name="Sutton G."/>
            <person name="Kodira C."/>
            <person name="Winer R."/>
            <person name="Knight J.R."/>
            <person name="Mullikin J.C."/>
            <person name="Meader S.J."/>
            <person name="Ponting C.P."/>
            <person name="Lunter G."/>
            <person name="Higashino S."/>
            <person name="Hobolth A."/>
            <person name="Dutheil J."/>
            <person name="Karakoc E."/>
            <person name="Alkan C."/>
            <person name="Sajjadian S."/>
            <person name="Catacchio C.R."/>
            <person name="Ventura M."/>
            <person name="Marques-Bonet T."/>
            <person name="Eichler E.E."/>
            <person name="Andre C."/>
            <person name="Atencia R."/>
            <person name="Mugisha L."/>
            <person name="Junhold J."/>
            <person name="Patterson N."/>
            <person name="Siebauer M."/>
            <person name="Good J.M."/>
            <person name="Fischer A."/>
            <person name="Ptak S.E."/>
            <person name="Lachmann M."/>
            <person name="Symer D.E."/>
            <person name="Mailund T."/>
            <person name="Schierup M.H."/>
            <person name="Andres A.M."/>
            <person name="Kelso J."/>
            <person name="Paabo S."/>
        </authorList>
    </citation>
    <scope>NUCLEOTIDE SEQUENCE [LARGE SCALE GENOMIC DNA]</scope>
</reference>
<reference evidence="6" key="3">
    <citation type="submission" date="2025-09" db="UniProtKB">
        <authorList>
            <consortium name="Ensembl"/>
        </authorList>
    </citation>
    <scope>IDENTIFICATION</scope>
</reference>
<dbReference type="Ensembl" id="ENSPPAT00000003835.1">
    <property type="protein sequence ID" value="ENSPPAP00000000817.1"/>
    <property type="gene ID" value="ENSPPAG00000003538.1"/>
</dbReference>
<dbReference type="Proteomes" id="UP000240080">
    <property type="component" value="Chromosome 12"/>
</dbReference>
<evidence type="ECO:0000256" key="1">
    <source>
        <dbReference type="ARBA" id="ARBA00006227"/>
    </source>
</evidence>
<proteinExistence type="inferred from homology"/>
<dbReference type="GO" id="GO:0003735">
    <property type="term" value="F:structural constituent of ribosome"/>
    <property type="evidence" value="ECO:0007669"/>
    <property type="project" value="InterPro"/>
</dbReference>
<dbReference type="PANTHER" id="PTHR11545:SF36">
    <property type="entry name" value="60S RIBOSOMAL PROTEIN L13A"/>
    <property type="match status" value="1"/>
</dbReference>
<dbReference type="Bgee" id="ENSPPAG00000003538">
    <property type="expression patterns" value="Expressed in testis and 6 other cell types or tissues"/>
</dbReference>
<sequence length="108" mass="12215">PLPLPGPQRIFRRAVRGMLPHRTKRGQAALDRLKVFDGIPPPYDEKNRMVVPAALKIVRLKPTRKFAYLGRLAHEVGEEEGEGQDPLPEEETAHEATETGRKERGEEN</sequence>
<dbReference type="PROSITE" id="PS00783">
    <property type="entry name" value="RIBOSOMAL_L13"/>
    <property type="match status" value="1"/>
</dbReference>
<evidence type="ECO:0008006" key="8">
    <source>
        <dbReference type="Google" id="ProtNLM"/>
    </source>
</evidence>
<keyword evidence="7" id="KW-1185">Reference proteome</keyword>
<organism evidence="6 7">
    <name type="scientific">Pan paniscus</name>
    <name type="common">Pygmy chimpanzee</name>
    <name type="synonym">Bonobo</name>
    <dbReference type="NCBI Taxonomy" id="9597"/>
    <lineage>
        <taxon>Eukaryota</taxon>
        <taxon>Metazoa</taxon>
        <taxon>Chordata</taxon>
        <taxon>Craniata</taxon>
        <taxon>Vertebrata</taxon>
        <taxon>Euteleostomi</taxon>
        <taxon>Mammalia</taxon>
        <taxon>Eutheria</taxon>
        <taxon>Euarchontoglires</taxon>
        <taxon>Primates</taxon>
        <taxon>Haplorrhini</taxon>
        <taxon>Catarrhini</taxon>
        <taxon>Hominidae</taxon>
        <taxon>Pan</taxon>
    </lineage>
</organism>
<dbReference type="GO" id="GO:0017148">
    <property type="term" value="P:negative regulation of translation"/>
    <property type="evidence" value="ECO:0007669"/>
    <property type="project" value="TreeGrafter"/>
</dbReference>
<dbReference type="GO" id="GO:0006412">
    <property type="term" value="P:translation"/>
    <property type="evidence" value="ECO:0007669"/>
    <property type="project" value="InterPro"/>
</dbReference>
<evidence type="ECO:0000256" key="3">
    <source>
        <dbReference type="ARBA" id="ARBA00023274"/>
    </source>
</evidence>
<feature type="compositionally biased region" description="Acidic residues" evidence="5">
    <location>
        <begin position="77"/>
        <end position="90"/>
    </location>
</feature>
<dbReference type="Pfam" id="PF00572">
    <property type="entry name" value="Ribosomal_L13"/>
    <property type="match status" value="1"/>
</dbReference>
<dbReference type="OMA" id="PYDEKNR"/>
<dbReference type="AlphaFoldDB" id="A0A2R8Z7I9"/>
<dbReference type="InterPro" id="IPR005822">
    <property type="entry name" value="Ribosomal_uL13"/>
</dbReference>